<dbReference type="SUPFAM" id="SSF57716">
    <property type="entry name" value="Glucocorticoid receptor-like (DNA-binding domain)"/>
    <property type="match status" value="1"/>
</dbReference>
<feature type="compositionally biased region" description="Polar residues" evidence="5">
    <location>
        <begin position="595"/>
        <end position="604"/>
    </location>
</feature>
<sequence>MSQAKLRALQQWCKNRCEGYRDVKITNMTTSWRDGLAFCALIHRFRPDLINFDSLCKENVFYNNHLAFTVAEQLGVTALLEAKDMEDLQVPDKLSVITYVASLYSYFKDKEKLGGPDVQKCKSHISIGMKRHPDSEPYEKFEPKRLTPSKEDNSKKGGSSPAKQSSGGDYCVLCKDKVYLIEKHIEDGNLYHRSCFRKSYMSPTSKILTDYSTRTQTTTPSTITMNSIDKTTSKNIMDSSKNDPSANEKSLRLRGKLFDKKKDQVQKAEERLRTEKQYKREMEEEQMIDNGRKSSSALKAHLKEIDSSSKKSSTNSPGNSFPQLEKPANYNSEKTFQTSPYRDSNLHEGSDGRKRETNDLTFSTVSVKSAAKPESDPSLDTPKLMKQVSSRTMGDKKMQATVHKKSVTNLKEDNSEQFVVSGLLKSLAGIRQRQSTGSSPTNSDPPSPLPAEPYVPNTKLSHTSTSTVTNPSIMKSLSGDNSQNFKNPHLHLNKNKTSLINSTAKESDVITAHTNHQNKPHAALNSSSKSEQEITNSTPTASNSFTPRKQTRASLRVQLPSIQQRIKEYSKAAPGAAEQPTDTKKPDDGAKSDKNNVPSFPLSTIMKNEQNLKPHQEINRGQVTMDIPSSGGITAASSKNNYEISKPVKPNALSESATDIHSTRSPEKSLVKPGGKHLGNDSNRPASGVITTKLHPGHVSPANKGSSDIIDNRVNPIPKPRREKIGLRTETAKENKENPSALKTIPEAFERIETPHSGQNSKEEIKTEWQLEAERRIAARKVEGYVDPEVKHLNVNNNKISQNGQSNGNVDESVSSGQRRRIPVTRTFTFTINDTLPNQPETPLKSDTKKKTFTSSEIPLEVVDIDAKLRELELKGRQLEDMIRATINDDEYDRKMTEWFNIINEKNDLVRKEHYLVFHLEEQELLKEQVQIDQQLQDLQNSPKRTKKIKKREKELIKKKIAVVNKRNVIVETIEENRLRYQEEDEGIQEMLSKKGFVEDD</sequence>
<feature type="compositionally biased region" description="Basic and acidic residues" evidence="5">
    <location>
        <begin position="131"/>
        <end position="155"/>
    </location>
</feature>
<dbReference type="KEGG" id="osn:115214092"/>
<dbReference type="RefSeq" id="XP_036360343.1">
    <property type="nucleotide sequence ID" value="XM_036504450.1"/>
</dbReference>
<comment type="subcellular location">
    <subcellularLocation>
        <location evidence="1">Endosome</location>
    </subcellularLocation>
</comment>
<evidence type="ECO:0000256" key="1">
    <source>
        <dbReference type="ARBA" id="ARBA00004177"/>
    </source>
</evidence>
<feature type="compositionally biased region" description="Basic and acidic residues" evidence="5">
    <location>
        <begin position="344"/>
        <end position="358"/>
    </location>
</feature>
<keyword evidence="8" id="KW-1185">Reference proteome</keyword>
<evidence type="ECO:0000259" key="6">
    <source>
        <dbReference type="PROSITE" id="PS50021"/>
    </source>
</evidence>
<reference evidence="9 10" key="1">
    <citation type="submission" date="2025-08" db="UniProtKB">
        <authorList>
            <consortium name="RefSeq"/>
        </authorList>
    </citation>
    <scope>IDENTIFICATION</scope>
</reference>
<dbReference type="SUPFAM" id="SSF47576">
    <property type="entry name" value="Calponin-homology domain, CH-domain"/>
    <property type="match status" value="1"/>
</dbReference>
<feature type="region of interest" description="Disordered" evidence="5">
    <location>
        <begin position="232"/>
        <end position="408"/>
    </location>
</feature>
<dbReference type="GO" id="GO:0005768">
    <property type="term" value="C:endosome"/>
    <property type="evidence" value="ECO:0007669"/>
    <property type="project" value="UniProtKB-SubCell"/>
</dbReference>
<feature type="compositionally biased region" description="Polar residues" evidence="5">
    <location>
        <begin position="524"/>
        <end position="548"/>
    </location>
</feature>
<proteinExistence type="predicted"/>
<feature type="region of interest" description="Disordered" evidence="5">
    <location>
        <begin position="798"/>
        <end position="819"/>
    </location>
</feature>
<feature type="compositionally biased region" description="Pro residues" evidence="5">
    <location>
        <begin position="443"/>
        <end position="453"/>
    </location>
</feature>
<keyword evidence="3" id="KW-0967">Endosome</keyword>
<feature type="region of interest" description="Disordered" evidence="5">
    <location>
        <begin position="126"/>
        <end position="167"/>
    </location>
</feature>
<feature type="compositionally biased region" description="Low complexity" evidence="5">
    <location>
        <begin position="310"/>
        <end position="320"/>
    </location>
</feature>
<evidence type="ECO:0000259" key="7">
    <source>
        <dbReference type="PROSITE" id="PS51848"/>
    </source>
</evidence>
<name>A0A6P7SL36_9MOLL</name>
<feature type="compositionally biased region" description="Polar residues" evidence="5">
    <location>
        <begin position="458"/>
        <end position="486"/>
    </location>
</feature>
<dbReference type="FunFam" id="1.10.418.10:FF:000023">
    <property type="entry name" value="EH domain-binding protein 1 isoform X1"/>
    <property type="match status" value="1"/>
</dbReference>
<dbReference type="Gene3D" id="1.10.418.10">
    <property type="entry name" value="Calponin-like domain"/>
    <property type="match status" value="1"/>
</dbReference>
<evidence type="ECO:0000313" key="8">
    <source>
        <dbReference type="Proteomes" id="UP000515154"/>
    </source>
</evidence>
<evidence type="ECO:0000256" key="2">
    <source>
        <dbReference type="ARBA" id="ARBA00022553"/>
    </source>
</evidence>
<evidence type="ECO:0000313" key="9">
    <source>
        <dbReference type="RefSeq" id="XP_036360341.1"/>
    </source>
</evidence>
<accession>A0A6P7SL36</accession>
<evidence type="ECO:0000313" key="11">
    <source>
        <dbReference type="RefSeq" id="XP_036360343.1"/>
    </source>
</evidence>
<evidence type="ECO:0000256" key="4">
    <source>
        <dbReference type="ARBA" id="ARBA00023054"/>
    </source>
</evidence>
<dbReference type="Pfam" id="PF12130">
    <property type="entry name" value="bMERB_dom"/>
    <property type="match status" value="1"/>
</dbReference>
<feature type="compositionally biased region" description="Polar residues" evidence="5">
    <location>
        <begin position="232"/>
        <end position="248"/>
    </location>
</feature>
<feature type="region of interest" description="Disordered" evidence="5">
    <location>
        <begin position="512"/>
        <end position="604"/>
    </location>
</feature>
<dbReference type="AlphaFoldDB" id="A0A6P7SL36"/>
<organism evidence="8 9">
    <name type="scientific">Octopus sinensis</name>
    <name type="common">East Asian common octopus</name>
    <dbReference type="NCBI Taxonomy" id="2607531"/>
    <lineage>
        <taxon>Eukaryota</taxon>
        <taxon>Metazoa</taxon>
        <taxon>Spiralia</taxon>
        <taxon>Lophotrochozoa</taxon>
        <taxon>Mollusca</taxon>
        <taxon>Cephalopoda</taxon>
        <taxon>Coleoidea</taxon>
        <taxon>Octopodiformes</taxon>
        <taxon>Octopoda</taxon>
        <taxon>Incirrata</taxon>
        <taxon>Octopodidae</taxon>
        <taxon>Octopus</taxon>
    </lineage>
</organism>
<dbReference type="SMART" id="SM01203">
    <property type="entry name" value="DUF3585"/>
    <property type="match status" value="1"/>
</dbReference>
<evidence type="ECO:0000256" key="5">
    <source>
        <dbReference type="SAM" id="MobiDB-lite"/>
    </source>
</evidence>
<dbReference type="Proteomes" id="UP000515154">
    <property type="component" value="Linkage group LG7"/>
</dbReference>
<feature type="compositionally biased region" description="Basic and acidic residues" evidence="5">
    <location>
        <begin position="661"/>
        <end position="670"/>
    </location>
</feature>
<feature type="compositionally biased region" description="Polar residues" evidence="5">
    <location>
        <begin position="329"/>
        <end position="342"/>
    </location>
</feature>
<dbReference type="RefSeq" id="XP_036360341.1">
    <property type="nucleotide sequence ID" value="XM_036504448.1"/>
</dbReference>
<feature type="region of interest" description="Disordered" evidence="5">
    <location>
        <begin position="429"/>
        <end position="487"/>
    </location>
</feature>
<dbReference type="RefSeq" id="XP_036360342.1">
    <property type="nucleotide sequence ID" value="XM_036504449.1"/>
</dbReference>
<feature type="compositionally biased region" description="Polar residues" evidence="5">
    <location>
        <begin position="798"/>
        <end position="817"/>
    </location>
</feature>
<dbReference type="PANTHER" id="PTHR23167">
    <property type="entry name" value="CALPONIN HOMOLOGY DOMAIN-CONTAINING PROTEIN DDB_G0272472-RELATED"/>
    <property type="match status" value="1"/>
</dbReference>
<feature type="compositionally biased region" description="Basic and acidic residues" evidence="5">
    <location>
        <begin position="256"/>
        <end position="282"/>
    </location>
</feature>
<gene>
    <name evidence="9 10 11" type="primary">LOC115214092</name>
</gene>
<feature type="region of interest" description="Disordered" evidence="5">
    <location>
        <begin position="624"/>
        <end position="720"/>
    </location>
</feature>
<feature type="domain" description="Calponin-homology (CH)" evidence="6">
    <location>
        <begin position="3"/>
        <end position="108"/>
    </location>
</feature>
<feature type="compositionally biased region" description="Basic and acidic residues" evidence="5">
    <location>
        <begin position="581"/>
        <end position="594"/>
    </location>
</feature>
<evidence type="ECO:0000256" key="3">
    <source>
        <dbReference type="ARBA" id="ARBA00022753"/>
    </source>
</evidence>
<keyword evidence="2" id="KW-0597">Phosphoprotein</keyword>
<dbReference type="SMART" id="SM00033">
    <property type="entry name" value="CH"/>
    <property type="match status" value="1"/>
</dbReference>
<protein>
    <submittedName>
        <fullName evidence="9 10">MICAL-like protein 2 isoform X1</fullName>
    </submittedName>
</protein>
<evidence type="ECO:0000313" key="10">
    <source>
        <dbReference type="RefSeq" id="XP_036360342.1"/>
    </source>
</evidence>
<dbReference type="InterPro" id="IPR022735">
    <property type="entry name" value="bMERB_dom"/>
</dbReference>
<dbReference type="PROSITE" id="PS51848">
    <property type="entry name" value="BMERB"/>
    <property type="match status" value="1"/>
</dbReference>
<dbReference type="PANTHER" id="PTHR23167:SF90">
    <property type="entry name" value="MICAL-LIKE PROTEIN 1"/>
    <property type="match status" value="1"/>
</dbReference>
<feature type="compositionally biased region" description="Polar residues" evidence="5">
    <location>
        <begin position="432"/>
        <end position="442"/>
    </location>
</feature>
<feature type="domain" description="BMERB" evidence="7">
    <location>
        <begin position="836"/>
        <end position="990"/>
    </location>
</feature>
<dbReference type="InterPro" id="IPR050540">
    <property type="entry name" value="F-actin_Monoox_Mical"/>
</dbReference>
<feature type="compositionally biased region" description="Polar residues" evidence="5">
    <location>
        <begin position="631"/>
        <end position="643"/>
    </location>
</feature>
<dbReference type="Pfam" id="PF00307">
    <property type="entry name" value="CH"/>
    <property type="match status" value="1"/>
</dbReference>
<dbReference type="InterPro" id="IPR036872">
    <property type="entry name" value="CH_dom_sf"/>
</dbReference>
<dbReference type="InterPro" id="IPR001715">
    <property type="entry name" value="CH_dom"/>
</dbReference>
<dbReference type="PROSITE" id="PS50021">
    <property type="entry name" value="CH"/>
    <property type="match status" value="1"/>
</dbReference>
<keyword evidence="4" id="KW-0175">Coiled coil</keyword>